<reference evidence="2" key="2">
    <citation type="submission" date="2014-07" db="EMBL/GenBank/DDBJ databases">
        <title>Initial genome analysis of the psychrotolerant acidophile Acidithiobacillus ferrivorans CF27: insights into iron and sulfur oxidation pathways and into biofilm formation.</title>
        <authorList>
            <person name="Talla E."/>
            <person name="Hedrich S."/>
            <person name="Mangenot S."/>
            <person name="Ji B."/>
            <person name="Johnson D.B."/>
            <person name="Barbe V."/>
            <person name="Bonnefoy V."/>
        </authorList>
    </citation>
    <scope>NUCLEOTIDE SEQUENCE [LARGE SCALE GENOMIC DNA]</scope>
    <source>
        <strain evidence="2">CF27</strain>
    </source>
</reference>
<reference evidence="3 4" key="3">
    <citation type="submission" date="2017-03" db="EMBL/GenBank/DDBJ databases">
        <authorList>
            <person name="Regsiter A."/>
            <person name="William W."/>
        </authorList>
    </citation>
    <scope>NUCLEOTIDE SEQUENCE [LARGE SCALE GENOMIC DNA]</scope>
    <source>
        <strain evidence="3">PRJEB5721</strain>
    </source>
</reference>
<protein>
    <recommendedName>
        <fullName evidence="1">Phosphoadenosine phosphosulphate reductase domain-containing protein</fullName>
    </recommendedName>
</protein>
<proteinExistence type="predicted"/>
<dbReference type="PANTHER" id="PTHR43196">
    <property type="entry name" value="SULFATE ADENYLYLTRANSFERASE SUBUNIT 2"/>
    <property type="match status" value="1"/>
</dbReference>
<dbReference type="InterPro" id="IPR050128">
    <property type="entry name" value="Sulfate_adenylyltrnsfr_sub2"/>
</dbReference>
<dbReference type="EMBL" id="CCCS020000035">
    <property type="protein sequence ID" value="CDQ10680.1"/>
    <property type="molecule type" value="Genomic_DNA"/>
</dbReference>
<reference evidence="2" key="1">
    <citation type="submission" date="2014-03" db="EMBL/GenBank/DDBJ databases">
        <authorList>
            <person name="Genoscope - CEA"/>
        </authorList>
    </citation>
    <scope>NUCLEOTIDE SEQUENCE [LARGE SCALE GENOMIC DNA]</scope>
    <source>
        <strain evidence="2">CF27</strain>
    </source>
</reference>
<dbReference type="InterPro" id="IPR014729">
    <property type="entry name" value="Rossmann-like_a/b/a_fold"/>
</dbReference>
<keyword evidence="4" id="KW-1185">Reference proteome</keyword>
<name>A0A060UQF4_9PROT</name>
<feature type="domain" description="Phosphoadenosine phosphosulphate reductase" evidence="1">
    <location>
        <begin position="146"/>
        <end position="251"/>
    </location>
</feature>
<dbReference type="GO" id="GO:0003824">
    <property type="term" value="F:catalytic activity"/>
    <property type="evidence" value="ECO:0007669"/>
    <property type="project" value="InterPro"/>
</dbReference>
<evidence type="ECO:0000313" key="2">
    <source>
        <dbReference type="EMBL" id="CDQ10680.1"/>
    </source>
</evidence>
<evidence type="ECO:0000313" key="3">
    <source>
        <dbReference type="EMBL" id="SMH64707.1"/>
    </source>
</evidence>
<dbReference type="InterPro" id="IPR002500">
    <property type="entry name" value="PAPS_reduct_dom"/>
</dbReference>
<evidence type="ECO:0000313" key="4">
    <source>
        <dbReference type="Proteomes" id="UP000193925"/>
    </source>
</evidence>
<dbReference type="PANTHER" id="PTHR43196:SF2">
    <property type="entry name" value="PHOSPHOADENOSINE PHOSPHOSULFATE REDUCTASE"/>
    <property type="match status" value="1"/>
</dbReference>
<accession>A0A060UQF4</accession>
<organism evidence="2">
    <name type="scientific">Acidithiobacillus ferrivorans</name>
    <dbReference type="NCBI Taxonomy" id="160808"/>
    <lineage>
        <taxon>Bacteria</taxon>
        <taxon>Pseudomonadati</taxon>
        <taxon>Pseudomonadota</taxon>
        <taxon>Acidithiobacillia</taxon>
        <taxon>Acidithiobacillales</taxon>
        <taxon>Acidithiobacillaceae</taxon>
        <taxon>Acidithiobacillus</taxon>
    </lineage>
</organism>
<sequence length="339" mass="38327">MSMAQRQVFLFGETDTAPITSPDLQSYDHIIVAFSGGKDSLACLLHLLDLGVPRTRIELWHHRIDGAEGTLMDWPVTESYCEMLAAAFGIPIFFSWKEGGFEREMLRNESPTAPIHFQSVDGLYTTGGVGPQGTRRKFPQVSGNLSVRWCSAYLKIDVAAAAIRNDPRFVGKRTLVVTGERAEESPGRAKYAAFEPHKADRRGGKSRRHVDHWRPVHAWSESEVWEIIRRYRVNPHPAYWLGFGRVSCMKCIFGSPDQWATVRVLDPKGVARIAEYEQEFGLTIHRLNTVTDRANQGTPYPMVSSKWRAIAMSKRYDEPVFLDHWEYPDGAFGESVGPT</sequence>
<dbReference type="AlphaFoldDB" id="A0A060UQF4"/>
<dbReference type="SUPFAM" id="SSF52402">
    <property type="entry name" value="Adenine nucleotide alpha hydrolases-like"/>
    <property type="match status" value="1"/>
</dbReference>
<evidence type="ECO:0000259" key="1">
    <source>
        <dbReference type="Pfam" id="PF01507"/>
    </source>
</evidence>
<dbReference type="Gene3D" id="3.40.50.620">
    <property type="entry name" value="HUPs"/>
    <property type="match status" value="1"/>
</dbReference>
<dbReference type="EMBL" id="LT841305">
    <property type="protein sequence ID" value="SMH64707.1"/>
    <property type="molecule type" value="Genomic_DNA"/>
</dbReference>
<dbReference type="Pfam" id="PF01507">
    <property type="entry name" value="PAPS_reduct"/>
    <property type="match status" value="1"/>
</dbReference>
<gene>
    <name evidence="3" type="ORF">AFERRI_10741</name>
    <name evidence="2" type="ORF">AFERRI_400461</name>
</gene>
<dbReference type="Proteomes" id="UP000193925">
    <property type="component" value="Chromosome AFERRI"/>
</dbReference>